<name>A0AAW2K6I6_SESRA</name>
<comment type="caution">
    <text evidence="1">The sequence shown here is derived from an EMBL/GenBank/DDBJ whole genome shotgun (WGS) entry which is preliminary data.</text>
</comment>
<accession>A0AAW2K6I6</accession>
<sequence>MNLRGSNQVWSLIDIPEGVKPIGSKWVYKLKLGAEGRLLPSKPDWWRKDILNDLGSTLIKPTCP</sequence>
<gene>
    <name evidence="1" type="ORF">Sradi_6476100</name>
</gene>
<protein>
    <recommendedName>
        <fullName evidence="2">Reverse transcriptase Ty1/copia-type domain-containing protein</fullName>
    </recommendedName>
</protein>
<evidence type="ECO:0008006" key="2">
    <source>
        <dbReference type="Google" id="ProtNLM"/>
    </source>
</evidence>
<dbReference type="EMBL" id="JACGWJ010000030">
    <property type="protein sequence ID" value="KAL0301993.1"/>
    <property type="molecule type" value="Genomic_DNA"/>
</dbReference>
<proteinExistence type="predicted"/>
<organism evidence="1">
    <name type="scientific">Sesamum radiatum</name>
    <name type="common">Black benniseed</name>
    <dbReference type="NCBI Taxonomy" id="300843"/>
    <lineage>
        <taxon>Eukaryota</taxon>
        <taxon>Viridiplantae</taxon>
        <taxon>Streptophyta</taxon>
        <taxon>Embryophyta</taxon>
        <taxon>Tracheophyta</taxon>
        <taxon>Spermatophyta</taxon>
        <taxon>Magnoliopsida</taxon>
        <taxon>eudicotyledons</taxon>
        <taxon>Gunneridae</taxon>
        <taxon>Pentapetalae</taxon>
        <taxon>asterids</taxon>
        <taxon>lamiids</taxon>
        <taxon>Lamiales</taxon>
        <taxon>Pedaliaceae</taxon>
        <taxon>Sesamum</taxon>
    </lineage>
</organism>
<evidence type="ECO:0000313" key="1">
    <source>
        <dbReference type="EMBL" id="KAL0301993.1"/>
    </source>
</evidence>
<reference evidence="1" key="1">
    <citation type="submission" date="2020-06" db="EMBL/GenBank/DDBJ databases">
        <authorList>
            <person name="Li T."/>
            <person name="Hu X."/>
            <person name="Zhang T."/>
            <person name="Song X."/>
            <person name="Zhang H."/>
            <person name="Dai N."/>
            <person name="Sheng W."/>
            <person name="Hou X."/>
            <person name="Wei L."/>
        </authorList>
    </citation>
    <scope>NUCLEOTIDE SEQUENCE</scope>
    <source>
        <strain evidence="1">G02</strain>
        <tissue evidence="1">Leaf</tissue>
    </source>
</reference>
<reference evidence="1" key="2">
    <citation type="journal article" date="2024" name="Plant">
        <title>Genomic evolution and insights into agronomic trait innovations of Sesamum species.</title>
        <authorList>
            <person name="Miao H."/>
            <person name="Wang L."/>
            <person name="Qu L."/>
            <person name="Liu H."/>
            <person name="Sun Y."/>
            <person name="Le M."/>
            <person name="Wang Q."/>
            <person name="Wei S."/>
            <person name="Zheng Y."/>
            <person name="Lin W."/>
            <person name="Duan Y."/>
            <person name="Cao H."/>
            <person name="Xiong S."/>
            <person name="Wang X."/>
            <person name="Wei L."/>
            <person name="Li C."/>
            <person name="Ma Q."/>
            <person name="Ju M."/>
            <person name="Zhao R."/>
            <person name="Li G."/>
            <person name="Mu C."/>
            <person name="Tian Q."/>
            <person name="Mei H."/>
            <person name="Zhang T."/>
            <person name="Gao T."/>
            <person name="Zhang H."/>
        </authorList>
    </citation>
    <scope>NUCLEOTIDE SEQUENCE</scope>
    <source>
        <strain evidence="1">G02</strain>
    </source>
</reference>
<dbReference type="AlphaFoldDB" id="A0AAW2K6I6"/>